<dbReference type="Pfam" id="PF09538">
    <property type="entry name" value="FYDLN_acid"/>
    <property type="match status" value="1"/>
</dbReference>
<feature type="region of interest" description="Disordered" evidence="1">
    <location>
        <begin position="29"/>
        <end position="87"/>
    </location>
</feature>
<feature type="compositionally biased region" description="Acidic residues" evidence="1">
    <location>
        <begin position="61"/>
        <end position="87"/>
    </location>
</feature>
<organism evidence="2 3">
    <name type="scientific">Anaeromyxobacter paludicola</name>
    <dbReference type="NCBI Taxonomy" id="2918171"/>
    <lineage>
        <taxon>Bacteria</taxon>
        <taxon>Pseudomonadati</taxon>
        <taxon>Myxococcota</taxon>
        <taxon>Myxococcia</taxon>
        <taxon>Myxococcales</taxon>
        <taxon>Cystobacterineae</taxon>
        <taxon>Anaeromyxobacteraceae</taxon>
        <taxon>Anaeromyxobacter</taxon>
    </lineage>
</organism>
<accession>A0ABM7X9D7</accession>
<dbReference type="EMBL" id="AP025592">
    <property type="protein sequence ID" value="BDG08464.1"/>
    <property type="molecule type" value="Genomic_DNA"/>
</dbReference>
<dbReference type="InterPro" id="IPR012644">
    <property type="entry name" value="CHP02300_FYDLN_acid"/>
</dbReference>
<feature type="compositionally biased region" description="Basic and acidic residues" evidence="1">
    <location>
        <begin position="34"/>
        <end position="50"/>
    </location>
</feature>
<keyword evidence="3" id="KW-1185">Reference proteome</keyword>
<dbReference type="RefSeq" id="WP_248345642.1">
    <property type="nucleotide sequence ID" value="NZ_AP025592.1"/>
</dbReference>
<protein>
    <recommendedName>
        <fullName evidence="4">TIGR02300 family protein</fullName>
    </recommendedName>
</protein>
<proteinExistence type="predicted"/>
<reference evidence="3" key="1">
    <citation type="journal article" date="2022" name="Int. J. Syst. Evol. Microbiol.">
        <title>Anaeromyxobacter oryzae sp. nov., Anaeromyxobacter diazotrophicus sp. nov. and Anaeromyxobacter paludicola sp. nov., isolated from paddy soils.</title>
        <authorList>
            <person name="Itoh H."/>
            <person name="Xu Z."/>
            <person name="Mise K."/>
            <person name="Masuda Y."/>
            <person name="Ushijima N."/>
            <person name="Hayakawa C."/>
            <person name="Shiratori Y."/>
            <person name="Senoo K."/>
        </authorList>
    </citation>
    <scope>NUCLEOTIDE SEQUENCE [LARGE SCALE GENOMIC DNA]</scope>
    <source>
        <strain evidence="3">Red630</strain>
    </source>
</reference>
<sequence length="87" mass="9681">MPGKDLGTKHTCFKCGAKFYDLKKPEPICPKCGADQREQPVAKPASERRRAPARPPVEEPVATDELVEEGDLEDLDDEEPVEESDDE</sequence>
<dbReference type="Proteomes" id="UP001162734">
    <property type="component" value="Chromosome"/>
</dbReference>
<name>A0ABM7X9D7_9BACT</name>
<evidence type="ECO:0000313" key="3">
    <source>
        <dbReference type="Proteomes" id="UP001162734"/>
    </source>
</evidence>
<evidence type="ECO:0008006" key="4">
    <source>
        <dbReference type="Google" id="ProtNLM"/>
    </source>
</evidence>
<evidence type="ECO:0000313" key="2">
    <source>
        <dbReference type="EMBL" id="BDG08464.1"/>
    </source>
</evidence>
<evidence type="ECO:0000256" key="1">
    <source>
        <dbReference type="SAM" id="MobiDB-lite"/>
    </source>
</evidence>
<gene>
    <name evidence="2" type="ORF">AMPC_15770</name>
</gene>